<sequence length="87" mass="10077">MSDSKNIIVYSLEVCPNCEILKSYLQKKEIMYTERSLDDPEALTDLRMNGIFVMEAPVLQIDEEYLTSKEIFAHGEVQNSVEELCKR</sequence>
<organism evidence="2 3">
    <name type="scientific">Methanocalculus chunghsingensis</name>
    <dbReference type="NCBI Taxonomy" id="156457"/>
    <lineage>
        <taxon>Archaea</taxon>
        <taxon>Methanobacteriati</taxon>
        <taxon>Methanobacteriota</taxon>
        <taxon>Stenosarchaea group</taxon>
        <taxon>Methanomicrobia</taxon>
        <taxon>Methanomicrobiales</taxon>
        <taxon>Methanocalculaceae</taxon>
        <taxon>Methanocalculus</taxon>
    </lineage>
</organism>
<dbReference type="OrthoDB" id="197796at2157"/>
<dbReference type="Gene3D" id="3.40.30.10">
    <property type="entry name" value="Glutaredoxin"/>
    <property type="match status" value="1"/>
</dbReference>
<dbReference type="InterPro" id="IPR002109">
    <property type="entry name" value="Glutaredoxin"/>
</dbReference>
<keyword evidence="3" id="KW-1185">Reference proteome</keyword>
<protein>
    <submittedName>
        <fullName evidence="2">Glutaredoxin</fullName>
    </submittedName>
</protein>
<dbReference type="AlphaFoldDB" id="A0A8J8B3T9"/>
<evidence type="ECO:0000313" key="3">
    <source>
        <dbReference type="Proteomes" id="UP000730161"/>
    </source>
</evidence>
<comment type="caution">
    <text evidence="2">The sequence shown here is derived from an EMBL/GenBank/DDBJ whole genome shotgun (WGS) entry which is preliminary data.</text>
</comment>
<dbReference type="RefSeq" id="WP_211529578.1">
    <property type="nucleotide sequence ID" value="NZ_JWHL01000001.1"/>
</dbReference>
<accession>A0A8J8B3T9</accession>
<dbReference type="SUPFAM" id="SSF52833">
    <property type="entry name" value="Thioredoxin-like"/>
    <property type="match status" value="1"/>
</dbReference>
<feature type="domain" description="Glutaredoxin" evidence="1">
    <location>
        <begin position="7"/>
        <end position="65"/>
    </location>
</feature>
<dbReference type="InterPro" id="IPR036249">
    <property type="entry name" value="Thioredoxin-like_sf"/>
</dbReference>
<dbReference type="EMBL" id="JWHL01000001">
    <property type="protein sequence ID" value="MBR1367976.1"/>
    <property type="molecule type" value="Genomic_DNA"/>
</dbReference>
<gene>
    <name evidence="2" type="ORF">RJ53_00095</name>
</gene>
<reference evidence="2" key="1">
    <citation type="submission" date="2014-12" db="EMBL/GenBank/DDBJ databases">
        <authorList>
            <person name="Huang H.-H."/>
            <person name="Chen S.-C."/>
            <person name="Lai M.-C."/>
        </authorList>
    </citation>
    <scope>NUCLEOTIDE SEQUENCE</scope>
    <source>
        <strain evidence="2">K1F9705b</strain>
    </source>
</reference>
<dbReference type="Proteomes" id="UP000730161">
    <property type="component" value="Unassembled WGS sequence"/>
</dbReference>
<dbReference type="Pfam" id="PF00462">
    <property type="entry name" value="Glutaredoxin"/>
    <property type="match status" value="1"/>
</dbReference>
<evidence type="ECO:0000313" key="2">
    <source>
        <dbReference type="EMBL" id="MBR1367976.1"/>
    </source>
</evidence>
<name>A0A8J8B3T9_9EURY</name>
<dbReference type="PROSITE" id="PS51354">
    <property type="entry name" value="GLUTAREDOXIN_2"/>
    <property type="match status" value="1"/>
</dbReference>
<proteinExistence type="predicted"/>
<evidence type="ECO:0000259" key="1">
    <source>
        <dbReference type="Pfam" id="PF00462"/>
    </source>
</evidence>